<dbReference type="Proteomes" id="UP001107558">
    <property type="component" value="Chromosome 2"/>
</dbReference>
<comment type="caution">
    <text evidence="1">The sequence shown here is derived from an EMBL/GenBank/DDBJ whole genome shotgun (WGS) entry which is preliminary data.</text>
</comment>
<evidence type="ECO:0000313" key="1">
    <source>
        <dbReference type="EMBL" id="KAG5679396.1"/>
    </source>
</evidence>
<reference evidence="1" key="1">
    <citation type="submission" date="2021-03" db="EMBL/GenBank/DDBJ databases">
        <title>Chromosome level genome of the anhydrobiotic midge Polypedilum vanderplanki.</title>
        <authorList>
            <person name="Yoshida Y."/>
            <person name="Kikawada T."/>
            <person name="Gusev O."/>
        </authorList>
    </citation>
    <scope>NUCLEOTIDE SEQUENCE</scope>
    <source>
        <strain evidence="1">NIAS01</strain>
        <tissue evidence="1">Whole body or cell culture</tissue>
    </source>
</reference>
<name>A0A9J6CB92_POLVA</name>
<dbReference type="EMBL" id="JADBJN010000002">
    <property type="protein sequence ID" value="KAG5679396.1"/>
    <property type="molecule type" value="Genomic_DNA"/>
</dbReference>
<organism evidence="1 2">
    <name type="scientific">Polypedilum vanderplanki</name>
    <name type="common">Sleeping chironomid midge</name>
    <dbReference type="NCBI Taxonomy" id="319348"/>
    <lineage>
        <taxon>Eukaryota</taxon>
        <taxon>Metazoa</taxon>
        <taxon>Ecdysozoa</taxon>
        <taxon>Arthropoda</taxon>
        <taxon>Hexapoda</taxon>
        <taxon>Insecta</taxon>
        <taxon>Pterygota</taxon>
        <taxon>Neoptera</taxon>
        <taxon>Endopterygota</taxon>
        <taxon>Diptera</taxon>
        <taxon>Nematocera</taxon>
        <taxon>Chironomoidea</taxon>
        <taxon>Chironomidae</taxon>
        <taxon>Chironominae</taxon>
        <taxon>Polypedilum</taxon>
        <taxon>Polypedilum</taxon>
    </lineage>
</organism>
<keyword evidence="2" id="KW-1185">Reference proteome</keyword>
<accession>A0A9J6CB92</accession>
<proteinExistence type="predicted"/>
<evidence type="ECO:0000313" key="2">
    <source>
        <dbReference type="Proteomes" id="UP001107558"/>
    </source>
</evidence>
<protein>
    <submittedName>
        <fullName evidence="1">Uncharacterized protein</fullName>
    </submittedName>
</protein>
<dbReference type="AlphaFoldDB" id="A0A9J6CB92"/>
<gene>
    <name evidence="1" type="ORF">PVAND_008964</name>
</gene>
<sequence>MLFLLQVESKPNPDDNSNFNMRELIGAINTEQLAKSANDFINQQQQALNSFSSLMENLREAGEGVGNMASSFRNALNQNDFINNLKFYSTLFGANESQDETQKSDENATT</sequence>